<keyword evidence="1" id="KW-1133">Transmembrane helix</keyword>
<evidence type="ECO:0000256" key="1">
    <source>
        <dbReference type="SAM" id="Phobius"/>
    </source>
</evidence>
<dbReference type="Pfam" id="PF11222">
    <property type="entry name" value="DUF3017"/>
    <property type="match status" value="1"/>
</dbReference>
<proteinExistence type="predicted"/>
<reference evidence="2" key="1">
    <citation type="submission" date="2020-12" db="EMBL/GenBank/DDBJ databases">
        <title>Genomic characterization of non-nitrogen-fixing Frankia strains.</title>
        <authorList>
            <person name="Carlos-Shanley C."/>
            <person name="Guerra T."/>
            <person name="Hahn D."/>
        </authorList>
    </citation>
    <scope>NUCLEOTIDE SEQUENCE</scope>
    <source>
        <strain evidence="2">CN6</strain>
    </source>
</reference>
<keyword evidence="1" id="KW-0472">Membrane</keyword>
<organism evidence="2 3">
    <name type="scientific">Frankia nepalensis</name>
    <dbReference type="NCBI Taxonomy" id="1836974"/>
    <lineage>
        <taxon>Bacteria</taxon>
        <taxon>Bacillati</taxon>
        <taxon>Actinomycetota</taxon>
        <taxon>Actinomycetes</taxon>
        <taxon>Frankiales</taxon>
        <taxon>Frankiaceae</taxon>
        <taxon>Frankia</taxon>
    </lineage>
</organism>
<comment type="caution">
    <text evidence="2">The sequence shown here is derived from an EMBL/GenBank/DDBJ whole genome shotgun (WGS) entry which is preliminary data.</text>
</comment>
<keyword evidence="3" id="KW-1185">Reference proteome</keyword>
<dbReference type="Proteomes" id="UP000604475">
    <property type="component" value="Unassembled WGS sequence"/>
</dbReference>
<evidence type="ECO:0000313" key="2">
    <source>
        <dbReference type="EMBL" id="MBL7627237.1"/>
    </source>
</evidence>
<dbReference type="AlphaFoldDB" id="A0A937RCC2"/>
<feature type="transmembrane region" description="Helical" evidence="1">
    <location>
        <begin position="60"/>
        <end position="82"/>
    </location>
</feature>
<name>A0A937RCC2_9ACTN</name>
<dbReference type="InterPro" id="IPR021385">
    <property type="entry name" value="DUF3017"/>
</dbReference>
<dbReference type="EMBL" id="JAEACQ010000158">
    <property type="protein sequence ID" value="MBL7627237.1"/>
    <property type="molecule type" value="Genomic_DNA"/>
</dbReference>
<evidence type="ECO:0000313" key="3">
    <source>
        <dbReference type="Proteomes" id="UP000604475"/>
    </source>
</evidence>
<gene>
    <name evidence="2" type="ORF">I7412_08660</name>
</gene>
<protein>
    <submittedName>
        <fullName evidence="2">DUF3017 domain-containing protein</fullName>
    </submittedName>
</protein>
<accession>A0A937RCC2</accession>
<keyword evidence="1" id="KW-0812">Transmembrane</keyword>
<feature type="transmembrane region" description="Helical" evidence="1">
    <location>
        <begin position="30"/>
        <end position="48"/>
    </location>
</feature>
<sequence length="85" mass="8790">MREAALTLALVGVGAGLVMVERERWRTGLFGVGTVLLVMALARLVLPARRVGALAVRGRLFDVVALLAFGGGVIGLTLTVPIPGP</sequence>